<proteinExistence type="predicted"/>
<dbReference type="InterPro" id="IPR051453">
    <property type="entry name" value="MBL_Glyoxalase_II"/>
</dbReference>
<dbReference type="GO" id="GO:0016787">
    <property type="term" value="F:hydrolase activity"/>
    <property type="evidence" value="ECO:0007669"/>
    <property type="project" value="UniProtKB-KW"/>
</dbReference>
<reference evidence="6" key="1">
    <citation type="journal article" date="2021" name="PeerJ">
        <title>Extensive microbial diversity within the chicken gut microbiome revealed by metagenomics and culture.</title>
        <authorList>
            <person name="Gilroy R."/>
            <person name="Ravi A."/>
            <person name="Getino M."/>
            <person name="Pursley I."/>
            <person name="Horton D.L."/>
            <person name="Alikhan N.F."/>
            <person name="Baker D."/>
            <person name="Gharbi K."/>
            <person name="Hall N."/>
            <person name="Watson M."/>
            <person name="Adriaenssens E.M."/>
            <person name="Foster-Nyarko E."/>
            <person name="Jarju S."/>
            <person name="Secka A."/>
            <person name="Antonio M."/>
            <person name="Oren A."/>
            <person name="Chaudhuri R.R."/>
            <person name="La Ragione R."/>
            <person name="Hildebrand F."/>
            <person name="Pallen M.J."/>
        </authorList>
    </citation>
    <scope>NUCLEOTIDE SEQUENCE</scope>
    <source>
        <strain evidence="6">ChiHjej12B11-16260</strain>
    </source>
</reference>
<evidence type="ECO:0000256" key="1">
    <source>
        <dbReference type="ARBA" id="ARBA00001947"/>
    </source>
</evidence>
<evidence type="ECO:0000256" key="3">
    <source>
        <dbReference type="ARBA" id="ARBA00022801"/>
    </source>
</evidence>
<comment type="caution">
    <text evidence="6">The sequence shown here is derived from an EMBL/GenBank/DDBJ whole genome shotgun (WGS) entry which is preliminary data.</text>
</comment>
<keyword evidence="3" id="KW-0378">Hydrolase</keyword>
<dbReference type="Pfam" id="PF00753">
    <property type="entry name" value="Lactamase_B"/>
    <property type="match status" value="1"/>
</dbReference>
<dbReference type="GO" id="GO:0046872">
    <property type="term" value="F:metal ion binding"/>
    <property type="evidence" value="ECO:0007669"/>
    <property type="project" value="UniProtKB-KW"/>
</dbReference>
<evidence type="ECO:0000256" key="2">
    <source>
        <dbReference type="ARBA" id="ARBA00022723"/>
    </source>
</evidence>
<organism evidence="6 7">
    <name type="scientific">Candidatus Barnesiella excrementipullorum</name>
    <dbReference type="NCBI Taxonomy" id="2838479"/>
    <lineage>
        <taxon>Bacteria</taxon>
        <taxon>Pseudomonadati</taxon>
        <taxon>Bacteroidota</taxon>
        <taxon>Bacteroidia</taxon>
        <taxon>Bacteroidales</taxon>
        <taxon>Barnesiellaceae</taxon>
        <taxon>Barnesiella</taxon>
    </lineage>
</organism>
<dbReference type="PANTHER" id="PTHR46233:SF3">
    <property type="entry name" value="HYDROXYACYLGLUTATHIONE HYDROLASE GLOC"/>
    <property type="match status" value="1"/>
</dbReference>
<dbReference type="InterPro" id="IPR036866">
    <property type="entry name" value="RibonucZ/Hydroxyglut_hydro"/>
</dbReference>
<dbReference type="Proteomes" id="UP000824246">
    <property type="component" value="Unassembled WGS sequence"/>
</dbReference>
<accession>A0A9D2APY8</accession>
<evidence type="ECO:0000313" key="7">
    <source>
        <dbReference type="Proteomes" id="UP000824246"/>
    </source>
</evidence>
<keyword evidence="2" id="KW-0479">Metal-binding</keyword>
<keyword evidence="4" id="KW-0862">Zinc</keyword>
<sequence length="122" mass="12936">DMMQQQAIAFGTPPPADILPITRYLADGDTLYIGDEPLQVIGAAGHSPGGIAFYAPESGFVCSGDSLFCGSIGRTDFIGGNYEQLIESLHKGICTLPPETVVYPGHGPETTIGDELRHNPFL</sequence>
<evidence type="ECO:0000313" key="6">
    <source>
        <dbReference type="EMBL" id="HIX45967.1"/>
    </source>
</evidence>
<dbReference type="EMBL" id="DXFB01000182">
    <property type="protein sequence ID" value="HIX45967.1"/>
    <property type="molecule type" value="Genomic_DNA"/>
</dbReference>
<protein>
    <submittedName>
        <fullName evidence="6">MBL fold metallo-hydrolase</fullName>
    </submittedName>
</protein>
<feature type="non-terminal residue" evidence="6">
    <location>
        <position position="1"/>
    </location>
</feature>
<name>A0A9D2APY8_9BACT</name>
<dbReference type="SUPFAM" id="SSF56281">
    <property type="entry name" value="Metallo-hydrolase/oxidoreductase"/>
    <property type="match status" value="1"/>
</dbReference>
<reference evidence="6" key="2">
    <citation type="submission" date="2021-04" db="EMBL/GenBank/DDBJ databases">
        <authorList>
            <person name="Gilroy R."/>
        </authorList>
    </citation>
    <scope>NUCLEOTIDE SEQUENCE</scope>
    <source>
        <strain evidence="6">ChiHjej12B11-16260</strain>
    </source>
</reference>
<evidence type="ECO:0000259" key="5">
    <source>
        <dbReference type="Pfam" id="PF00753"/>
    </source>
</evidence>
<dbReference type="PANTHER" id="PTHR46233">
    <property type="entry name" value="HYDROXYACYLGLUTATHIONE HYDROLASE GLOC"/>
    <property type="match status" value="1"/>
</dbReference>
<dbReference type="AlphaFoldDB" id="A0A9D2APY8"/>
<dbReference type="InterPro" id="IPR001279">
    <property type="entry name" value="Metallo-B-lactamas"/>
</dbReference>
<dbReference type="Gene3D" id="3.60.15.10">
    <property type="entry name" value="Ribonuclease Z/Hydroxyacylglutathione hydrolase-like"/>
    <property type="match status" value="1"/>
</dbReference>
<comment type="cofactor">
    <cofactor evidence="1">
        <name>Zn(2+)</name>
        <dbReference type="ChEBI" id="CHEBI:29105"/>
    </cofactor>
</comment>
<gene>
    <name evidence="6" type="ORF">H9982_07075</name>
</gene>
<evidence type="ECO:0000256" key="4">
    <source>
        <dbReference type="ARBA" id="ARBA00022833"/>
    </source>
</evidence>
<feature type="domain" description="Metallo-beta-lactamase" evidence="5">
    <location>
        <begin position="13"/>
        <end position="106"/>
    </location>
</feature>